<dbReference type="PANTHER" id="PTHR10073:SF47">
    <property type="entry name" value="DNA MISMATCH REPAIR PROTEIN MLH3"/>
    <property type="match status" value="1"/>
</dbReference>
<dbReference type="GO" id="GO:0016887">
    <property type="term" value="F:ATP hydrolysis activity"/>
    <property type="evidence" value="ECO:0007669"/>
    <property type="project" value="InterPro"/>
</dbReference>
<dbReference type="AlphaFoldDB" id="A0A8D0HH79"/>
<dbReference type="InterPro" id="IPR037198">
    <property type="entry name" value="MutL_C_sf"/>
</dbReference>
<keyword evidence="3" id="KW-1185">Reference proteome</keyword>
<dbReference type="GO" id="GO:0140664">
    <property type="term" value="F:ATP-dependent DNA damage sensor activity"/>
    <property type="evidence" value="ECO:0007669"/>
    <property type="project" value="InterPro"/>
</dbReference>
<reference evidence="2" key="1">
    <citation type="submission" date="2025-08" db="UniProtKB">
        <authorList>
            <consortium name="Ensembl"/>
        </authorList>
    </citation>
    <scope>IDENTIFICATION</scope>
</reference>
<gene>
    <name evidence="2" type="primary">MLH3</name>
</gene>
<dbReference type="SUPFAM" id="SSF118116">
    <property type="entry name" value="DNA mismatch repair protein MutL"/>
    <property type="match status" value="1"/>
</dbReference>
<dbReference type="GeneTree" id="ENSGT00800000124176"/>
<dbReference type="Proteomes" id="UP000694392">
    <property type="component" value="Unplaced"/>
</dbReference>
<dbReference type="GO" id="GO:0032300">
    <property type="term" value="C:mismatch repair complex"/>
    <property type="evidence" value="ECO:0007669"/>
    <property type="project" value="InterPro"/>
</dbReference>
<feature type="region of interest" description="Disordered" evidence="1">
    <location>
        <begin position="141"/>
        <end position="161"/>
    </location>
</feature>
<name>A0A8D0HH79_SPHPU</name>
<protein>
    <submittedName>
        <fullName evidence="2">MutL homolog 3</fullName>
    </submittedName>
</protein>
<dbReference type="PANTHER" id="PTHR10073">
    <property type="entry name" value="DNA MISMATCH REPAIR PROTEIN MLH, PMS, MUTL"/>
    <property type="match status" value="1"/>
</dbReference>
<dbReference type="Ensembl" id="ENSSPUT00000020429.1">
    <property type="protein sequence ID" value="ENSSPUP00000019182.1"/>
    <property type="gene ID" value="ENSSPUG00000014576.1"/>
</dbReference>
<evidence type="ECO:0000313" key="2">
    <source>
        <dbReference type="Ensembl" id="ENSSPUP00000019182.1"/>
    </source>
</evidence>
<sequence length="161" mass="17969">ITYKVPPAEEPQATCTKDITTMAVNVVLENDAERESLQSLLSEWDNPVFACCPEVAVDVSSSQAENLAVKIHNILYPYRFTKEMIHSMQVLHQVDNKFIACLINTRNDVNGETDGNLLVLVDQHAAHERIRLEQLVADSYEKHPEASGKKKLLSSTVSPPL</sequence>
<proteinExistence type="predicted"/>
<dbReference type="InterPro" id="IPR042120">
    <property type="entry name" value="MutL_C_dimsub"/>
</dbReference>
<reference evidence="2" key="2">
    <citation type="submission" date="2025-09" db="UniProtKB">
        <authorList>
            <consortium name="Ensembl"/>
        </authorList>
    </citation>
    <scope>IDENTIFICATION</scope>
</reference>
<accession>A0A8D0HH79</accession>
<organism evidence="2 3">
    <name type="scientific">Sphenodon punctatus</name>
    <name type="common">Tuatara</name>
    <name type="synonym">Hatteria punctata</name>
    <dbReference type="NCBI Taxonomy" id="8508"/>
    <lineage>
        <taxon>Eukaryota</taxon>
        <taxon>Metazoa</taxon>
        <taxon>Chordata</taxon>
        <taxon>Craniata</taxon>
        <taxon>Vertebrata</taxon>
        <taxon>Euteleostomi</taxon>
        <taxon>Lepidosauria</taxon>
        <taxon>Sphenodontia</taxon>
        <taxon>Sphenodontidae</taxon>
        <taxon>Sphenodon</taxon>
    </lineage>
</organism>
<evidence type="ECO:0000256" key="1">
    <source>
        <dbReference type="SAM" id="MobiDB-lite"/>
    </source>
</evidence>
<dbReference type="InterPro" id="IPR038973">
    <property type="entry name" value="MutL/Mlh/Pms-like"/>
</dbReference>
<evidence type="ECO:0000313" key="3">
    <source>
        <dbReference type="Proteomes" id="UP000694392"/>
    </source>
</evidence>
<dbReference type="GO" id="GO:0006298">
    <property type="term" value="P:mismatch repair"/>
    <property type="evidence" value="ECO:0007669"/>
    <property type="project" value="InterPro"/>
</dbReference>
<dbReference type="Gene3D" id="3.30.1540.20">
    <property type="entry name" value="MutL, C-terminal domain, dimerisation subdomain"/>
    <property type="match status" value="1"/>
</dbReference>